<evidence type="ECO:0000256" key="3">
    <source>
        <dbReference type="ARBA" id="ARBA00022553"/>
    </source>
</evidence>
<dbReference type="GO" id="GO:0006914">
    <property type="term" value="P:autophagy"/>
    <property type="evidence" value="ECO:0007669"/>
    <property type="project" value="UniProtKB-KW"/>
</dbReference>
<dbReference type="Gene3D" id="1.20.58.900">
    <property type="match status" value="1"/>
</dbReference>
<organism evidence="14 15">
    <name type="scientific">Hymenochirus boettgeri</name>
    <name type="common">Congo dwarf clawed frog</name>
    <dbReference type="NCBI Taxonomy" id="247094"/>
    <lineage>
        <taxon>Eukaryota</taxon>
        <taxon>Metazoa</taxon>
        <taxon>Chordata</taxon>
        <taxon>Craniata</taxon>
        <taxon>Vertebrata</taxon>
        <taxon>Euteleostomi</taxon>
        <taxon>Amphibia</taxon>
        <taxon>Batrachia</taxon>
        <taxon>Anura</taxon>
        <taxon>Pipoidea</taxon>
        <taxon>Pipidae</taxon>
        <taxon>Pipinae</taxon>
        <taxon>Hymenochirus</taxon>
    </lineage>
</organism>
<protein>
    <recommendedName>
        <fullName evidence="16">Pleckstrin homology domain-containing family M member 1</fullName>
    </recommendedName>
</protein>
<name>A0A8T2JP31_9PIPI</name>
<dbReference type="OrthoDB" id="62364at2759"/>
<keyword evidence="7" id="KW-0863">Zinc-finger</keyword>
<dbReference type="CDD" id="cd17679">
    <property type="entry name" value="RUN_PLEKHM1"/>
    <property type="match status" value="1"/>
</dbReference>
<evidence type="ECO:0000313" key="14">
    <source>
        <dbReference type="EMBL" id="KAG8447055.1"/>
    </source>
</evidence>
<accession>A0A8T2JP31</accession>
<keyword evidence="5" id="KW-0677">Repeat</keyword>
<dbReference type="Pfam" id="PF13901">
    <property type="entry name" value="RH_dom"/>
    <property type="match status" value="1"/>
</dbReference>
<feature type="region of interest" description="Disordered" evidence="11">
    <location>
        <begin position="436"/>
        <end position="516"/>
    </location>
</feature>
<dbReference type="PANTHER" id="PTHR12326:SF5">
    <property type="entry name" value="PLECKSTRIN HOMOLOGY DOMAIN-CONTAINING FAMILY M MEMBER 1"/>
    <property type="match status" value="1"/>
</dbReference>
<feature type="domain" description="RUN" evidence="13">
    <location>
        <begin position="43"/>
        <end position="186"/>
    </location>
</feature>
<keyword evidence="8" id="KW-0862">Zinc</keyword>
<feature type="region of interest" description="Disordered" evidence="11">
    <location>
        <begin position="220"/>
        <end position="301"/>
    </location>
</feature>
<dbReference type="Pfam" id="PF00169">
    <property type="entry name" value="PH"/>
    <property type="match status" value="1"/>
</dbReference>
<keyword evidence="4" id="KW-0479">Metal-binding</keyword>
<comment type="subcellular location">
    <subcellularLocation>
        <location evidence="1">Late endosome</location>
    </subcellularLocation>
    <subcellularLocation>
        <location evidence="2">Lysosome membrane</location>
    </subcellularLocation>
</comment>
<dbReference type="SUPFAM" id="SSF140741">
    <property type="entry name" value="RUN domain-like"/>
    <property type="match status" value="1"/>
</dbReference>
<keyword evidence="6" id="KW-0967">Endosome</keyword>
<reference evidence="14" key="1">
    <citation type="thesis" date="2020" institute="ProQuest LLC" country="789 East Eisenhower Parkway, Ann Arbor, MI, USA">
        <title>Comparative Genomics and Chromosome Evolution.</title>
        <authorList>
            <person name="Mudd A.B."/>
        </authorList>
    </citation>
    <scope>NUCLEOTIDE SEQUENCE</scope>
    <source>
        <strain evidence="14">Female2</strain>
        <tissue evidence="14">Blood</tissue>
    </source>
</reference>
<feature type="domain" description="PH" evidence="12">
    <location>
        <begin position="541"/>
        <end position="632"/>
    </location>
</feature>
<dbReference type="PANTHER" id="PTHR12326">
    <property type="entry name" value="PLECKSTRIN HOMOLOGY DOMAIN CONTAINING PROTEIN"/>
    <property type="match status" value="1"/>
</dbReference>
<dbReference type="SMART" id="SM00233">
    <property type="entry name" value="PH"/>
    <property type="match status" value="2"/>
</dbReference>
<feature type="domain" description="PH" evidence="12">
    <location>
        <begin position="690"/>
        <end position="784"/>
    </location>
</feature>
<dbReference type="InterPro" id="IPR001849">
    <property type="entry name" value="PH_domain"/>
</dbReference>
<dbReference type="InterPro" id="IPR037213">
    <property type="entry name" value="Run_dom_sf"/>
</dbReference>
<evidence type="ECO:0008006" key="16">
    <source>
        <dbReference type="Google" id="ProtNLM"/>
    </source>
</evidence>
<keyword evidence="9" id="KW-0072">Autophagy</keyword>
<evidence type="ECO:0000256" key="8">
    <source>
        <dbReference type="ARBA" id="ARBA00022833"/>
    </source>
</evidence>
<dbReference type="InterPro" id="IPR051366">
    <property type="entry name" value="DEF8"/>
</dbReference>
<feature type="compositionally biased region" description="Polar residues" evidence="11">
    <location>
        <begin position="275"/>
        <end position="289"/>
    </location>
</feature>
<dbReference type="InterPro" id="IPR011993">
    <property type="entry name" value="PH-like_dom_sf"/>
</dbReference>
<evidence type="ECO:0000256" key="2">
    <source>
        <dbReference type="ARBA" id="ARBA00004656"/>
    </source>
</evidence>
<keyword evidence="3" id="KW-0597">Phosphoprotein</keyword>
<evidence type="ECO:0000256" key="4">
    <source>
        <dbReference type="ARBA" id="ARBA00022723"/>
    </source>
</evidence>
<feature type="compositionally biased region" description="Low complexity" evidence="11">
    <location>
        <begin position="223"/>
        <end position="237"/>
    </location>
</feature>
<evidence type="ECO:0000259" key="12">
    <source>
        <dbReference type="PROSITE" id="PS50003"/>
    </source>
</evidence>
<dbReference type="PROSITE" id="PS50826">
    <property type="entry name" value="RUN"/>
    <property type="match status" value="1"/>
</dbReference>
<evidence type="ECO:0000256" key="1">
    <source>
        <dbReference type="ARBA" id="ARBA00004603"/>
    </source>
</evidence>
<sequence length="1054" mass="119787">MLSSHTTENVLDFRGVKLRITKKLAASLRALQARYVTTDDVITSDDDDANSLCVALEAVFIHGLKAKFIKTQTEKRNRRNKCHREPLPQPAFWALLKSITHRDVVAELEKINYINTDVGHCRSWLRLAINDCLMECYFISLQREKSWLLEYYQSFALLLDTEGCNVVLSYLQGMASLTFSLSYKSSILNEWTATPLSLAGLWTNDSDHVSVGQYRPYRRKSLDSVSQSSSSDDTNSSLIHGNKGKIETSPDTTNSLSPFSSLSSEGLPHDKVTSGCVQSGSSENSSCDVDSNEMDESDKSHAEAAEFAFTPELERDSLYVFLPPPPPGEDTSKPDKDTSSQDLKHNGEPQGTETLSKECFLKPQVTRTKSPETRLSTKNLRPSCPTENCNHENPQIPIIKAGHRVSRSDVQHGSKQQVQELPRGTQRFDHRDDVKCHEDTWEAPEPPTPSPDCGTPGTDVQKDCQSGQKLHPVAQLPKSQSWISEDDFQRAETRFPPGPDQDRISLPPQPPNNEVTNPNQLNKAFHVIHKRQIGLSNPFRGLLMMGYLERRVTLGLYKSFYCELTPIEFRLFLRGEEKICLENFSLLRCESVEQAQSDGRFELQFPSKRLYLRAPSRDEAQDWVERIQEAIEKCRPCKNDSLDVTQCLDTPQMDLENIVTSPQNPPAALNENPESSKLLDWVCPMQLEQDALKESVLYMKIQKKWTRCIFSLSEKELKCFVCRNSDNVLYNAFGIEVIKDIVPDASLGSPSCFKLITSKGSLQLQAESSNEAKHWREMVRDVYLAMVDDWAIIPCNVNFQIKSHIREHALYPYLLYIPTEKGLDSQNFKCAACYKQIGFQFGKAKRCAYSALYYCEFCHQDEGSVIPSRLVHNWDFTEQTVSRPALRFLNMVLKEPLINVQVVNSALYQHSPTMQDISRNRERLRILGEYLKTCRSGALQELSKSLVNRTYLLDCAHTYSVQDLKQISGGGFESFLGSVVDFAIKHVYDCDLCSQRGFICQICNRNEIIYPFQFEITTRCGDCKSVFHTPCKAEVMNCPRCLRIKKYQEQSVKM</sequence>
<dbReference type="GO" id="GO:0005770">
    <property type="term" value="C:late endosome"/>
    <property type="evidence" value="ECO:0007669"/>
    <property type="project" value="UniProtKB-SubCell"/>
</dbReference>
<evidence type="ECO:0000256" key="5">
    <source>
        <dbReference type="ARBA" id="ARBA00022737"/>
    </source>
</evidence>
<proteinExistence type="predicted"/>
<evidence type="ECO:0000256" key="6">
    <source>
        <dbReference type="ARBA" id="ARBA00022753"/>
    </source>
</evidence>
<dbReference type="InterPro" id="IPR004012">
    <property type="entry name" value="Run_dom"/>
</dbReference>
<dbReference type="Gene3D" id="2.30.29.30">
    <property type="entry name" value="Pleckstrin-homology domain (PH domain)/Phosphotyrosine-binding domain (PTB)"/>
    <property type="match status" value="2"/>
</dbReference>
<dbReference type="GO" id="GO:0008270">
    <property type="term" value="F:zinc ion binding"/>
    <property type="evidence" value="ECO:0007669"/>
    <property type="project" value="UniProtKB-KW"/>
</dbReference>
<feature type="region of interest" description="Disordered" evidence="11">
    <location>
        <begin position="318"/>
        <end position="397"/>
    </location>
</feature>
<keyword evidence="10" id="KW-0458">Lysosome</keyword>
<dbReference type="PROSITE" id="PS50003">
    <property type="entry name" value="PH_DOMAIN"/>
    <property type="match status" value="2"/>
</dbReference>
<feature type="compositionally biased region" description="Low complexity" evidence="11">
    <location>
        <begin position="255"/>
        <end position="264"/>
    </location>
</feature>
<evidence type="ECO:0000313" key="15">
    <source>
        <dbReference type="Proteomes" id="UP000812440"/>
    </source>
</evidence>
<dbReference type="Proteomes" id="UP000812440">
    <property type="component" value="Chromosome 8_10"/>
</dbReference>
<dbReference type="SMART" id="SM01175">
    <property type="entry name" value="DUF4206"/>
    <property type="match status" value="1"/>
</dbReference>
<feature type="compositionally biased region" description="Polar residues" evidence="11">
    <location>
        <begin position="365"/>
        <end position="393"/>
    </location>
</feature>
<evidence type="ECO:0000256" key="7">
    <source>
        <dbReference type="ARBA" id="ARBA00022771"/>
    </source>
</evidence>
<dbReference type="SUPFAM" id="SSF50729">
    <property type="entry name" value="PH domain-like"/>
    <property type="match status" value="2"/>
</dbReference>
<evidence type="ECO:0000259" key="13">
    <source>
        <dbReference type="PROSITE" id="PS50826"/>
    </source>
</evidence>
<evidence type="ECO:0000256" key="11">
    <source>
        <dbReference type="SAM" id="MobiDB-lite"/>
    </source>
</evidence>
<feature type="compositionally biased region" description="Basic and acidic residues" evidence="11">
    <location>
        <begin position="330"/>
        <end position="347"/>
    </location>
</feature>
<gene>
    <name evidence="14" type="ORF">GDO86_014486</name>
</gene>
<dbReference type="EMBL" id="JAACNH010000003">
    <property type="protein sequence ID" value="KAG8447055.1"/>
    <property type="molecule type" value="Genomic_DNA"/>
</dbReference>
<dbReference type="InterPro" id="IPR047326">
    <property type="entry name" value="RUN_PLEKHM1"/>
</dbReference>
<dbReference type="AlphaFoldDB" id="A0A8T2JP31"/>
<dbReference type="GO" id="GO:0005765">
    <property type="term" value="C:lysosomal membrane"/>
    <property type="evidence" value="ECO:0007669"/>
    <property type="project" value="UniProtKB-SubCell"/>
</dbReference>
<dbReference type="InterPro" id="IPR025258">
    <property type="entry name" value="RH_dom"/>
</dbReference>
<evidence type="ECO:0000256" key="10">
    <source>
        <dbReference type="ARBA" id="ARBA00023228"/>
    </source>
</evidence>
<dbReference type="Pfam" id="PF02759">
    <property type="entry name" value="RUN"/>
    <property type="match status" value="1"/>
</dbReference>
<evidence type="ECO:0000256" key="9">
    <source>
        <dbReference type="ARBA" id="ARBA00023006"/>
    </source>
</evidence>
<dbReference type="SMART" id="SM00593">
    <property type="entry name" value="RUN"/>
    <property type="match status" value="1"/>
</dbReference>
<keyword evidence="15" id="KW-1185">Reference proteome</keyword>
<comment type="caution">
    <text evidence="14">The sequence shown here is derived from an EMBL/GenBank/DDBJ whole genome shotgun (WGS) entry which is preliminary data.</text>
</comment>